<dbReference type="EMBL" id="JABEVQ010000002">
    <property type="protein sequence ID" value="NWN90590.1"/>
    <property type="molecule type" value="Genomic_DNA"/>
</dbReference>
<sequence>MANPESVQGALSAEEFVLSLKQYITRVRRDRRLSGDNVRTTTVHSRQLCGSRLTLDATFEAGRVQALGFRVRACSLGQATTAIVYERAPGMNSRELQPVQDQLERILKNDVPPEAELIWPELAIFQHAAPMPSRHDSALLPFRALQELFAEEE</sequence>
<dbReference type="Proteomes" id="UP000536442">
    <property type="component" value="Unassembled WGS sequence"/>
</dbReference>
<organism evidence="1 2">
    <name type="scientific">Marinobacter adhaerens</name>
    <dbReference type="NCBI Taxonomy" id="1033846"/>
    <lineage>
        <taxon>Bacteria</taxon>
        <taxon>Pseudomonadati</taxon>
        <taxon>Pseudomonadota</taxon>
        <taxon>Gammaproteobacteria</taxon>
        <taxon>Pseudomonadales</taxon>
        <taxon>Marinobacteraceae</taxon>
        <taxon>Marinobacter</taxon>
    </lineage>
</organism>
<evidence type="ECO:0000313" key="1">
    <source>
        <dbReference type="EMBL" id="NWN90590.1"/>
    </source>
</evidence>
<dbReference type="SUPFAM" id="SSF82649">
    <property type="entry name" value="SufE/NifU"/>
    <property type="match status" value="1"/>
</dbReference>
<comment type="caution">
    <text evidence="1">The sequence shown here is derived from an EMBL/GenBank/DDBJ whole genome shotgun (WGS) entry which is preliminary data.</text>
</comment>
<gene>
    <name evidence="1" type="ORF">HLV39_03620</name>
</gene>
<proteinExistence type="predicted"/>
<dbReference type="Gene3D" id="3.90.1010.10">
    <property type="match status" value="1"/>
</dbReference>
<keyword evidence="2" id="KW-1185">Reference proteome</keyword>
<evidence type="ECO:0000313" key="2">
    <source>
        <dbReference type="Proteomes" id="UP000536442"/>
    </source>
</evidence>
<protein>
    <submittedName>
        <fullName evidence="1">Iron-sulfur cluster assembly scaffold protein</fullName>
    </submittedName>
</protein>
<dbReference type="AlphaFoldDB" id="A0A851HPC3"/>
<name>A0A851HPC3_9GAMM</name>
<reference evidence="1 2" key="1">
    <citation type="submission" date="2020-03" db="EMBL/GenBank/DDBJ databases">
        <title>Metagenomic, metatranscriptomic, and metabolomic analyses revealed the key microbes and metabolic features during the fermentation of ganjang, Korean traditional soy sauce.</title>
        <authorList>
            <person name="Chun B.H."/>
            <person name="Jeon C.O."/>
        </authorList>
    </citation>
    <scope>NUCLEOTIDE SEQUENCE [LARGE SCALE GENOMIC DNA]</scope>
    <source>
        <strain evidence="1 2">KG14</strain>
    </source>
</reference>
<accession>A0A851HPC3</accession>